<organism evidence="2 3">
    <name type="scientific">Peribacillus simplex</name>
    <dbReference type="NCBI Taxonomy" id="1478"/>
    <lineage>
        <taxon>Bacteria</taxon>
        <taxon>Bacillati</taxon>
        <taxon>Bacillota</taxon>
        <taxon>Bacilli</taxon>
        <taxon>Bacillales</taxon>
        <taxon>Bacillaceae</taxon>
        <taxon>Peribacillus</taxon>
    </lineage>
</organism>
<dbReference type="SUPFAM" id="SSF55811">
    <property type="entry name" value="Nudix"/>
    <property type="match status" value="1"/>
</dbReference>
<dbReference type="EMBL" id="VNKI01000002">
    <property type="protein sequence ID" value="TVX82792.1"/>
    <property type="molecule type" value="Genomic_DNA"/>
</dbReference>
<dbReference type="CDD" id="cd04692">
    <property type="entry name" value="NUDIX_Hydrolase"/>
    <property type="match status" value="1"/>
</dbReference>
<proteinExistence type="predicted"/>
<protein>
    <submittedName>
        <fullName evidence="2">NUDIX hydrolase</fullName>
    </submittedName>
</protein>
<evidence type="ECO:0000313" key="3">
    <source>
        <dbReference type="Proteomes" id="UP000317770"/>
    </source>
</evidence>
<accession>A0A8B5Y206</accession>
<dbReference type="PANTHER" id="PTHR10885">
    <property type="entry name" value="ISOPENTENYL-DIPHOSPHATE DELTA-ISOMERASE"/>
    <property type="match status" value="1"/>
</dbReference>
<dbReference type="RefSeq" id="WP_144477272.1">
    <property type="nucleotide sequence ID" value="NZ_VNKI01000002.1"/>
</dbReference>
<feature type="domain" description="Nudix hydrolase" evidence="1">
    <location>
        <begin position="29"/>
        <end position="168"/>
    </location>
</feature>
<name>A0A8B5Y206_9BACI</name>
<dbReference type="PANTHER" id="PTHR10885:SF0">
    <property type="entry name" value="ISOPENTENYL-DIPHOSPHATE DELTA-ISOMERASE"/>
    <property type="match status" value="1"/>
</dbReference>
<reference evidence="2 3" key="1">
    <citation type="submission" date="2019-07" db="EMBL/GenBank/DDBJ databases">
        <title>Genome assembly of Bacillus simplex strain GGC-P6A.</title>
        <authorList>
            <person name="Jennings M.E."/>
            <person name="Barton H.A."/>
        </authorList>
    </citation>
    <scope>NUCLEOTIDE SEQUENCE [LARGE SCALE GENOMIC DNA]</scope>
    <source>
        <strain evidence="2 3">GGC-P6A</strain>
    </source>
</reference>
<keyword evidence="2" id="KW-0378">Hydrolase</keyword>
<evidence type="ECO:0000259" key="1">
    <source>
        <dbReference type="PROSITE" id="PS51462"/>
    </source>
</evidence>
<gene>
    <name evidence="2" type="ORF">FQP34_04125</name>
</gene>
<dbReference type="AlphaFoldDB" id="A0A8B5Y206"/>
<dbReference type="InterPro" id="IPR015797">
    <property type="entry name" value="NUDIX_hydrolase-like_dom_sf"/>
</dbReference>
<dbReference type="PROSITE" id="PS51462">
    <property type="entry name" value="NUDIX"/>
    <property type="match status" value="1"/>
</dbReference>
<comment type="caution">
    <text evidence="2">The sequence shown here is derived from an EMBL/GenBank/DDBJ whole genome shotgun (WGS) entry which is preliminary data.</text>
</comment>
<dbReference type="Proteomes" id="UP000317770">
    <property type="component" value="Unassembled WGS sequence"/>
</dbReference>
<dbReference type="Gene3D" id="3.90.79.10">
    <property type="entry name" value="Nucleoside Triphosphate Pyrophosphohydrolase"/>
    <property type="match status" value="1"/>
</dbReference>
<sequence length="208" mass="24444">MDTEWLKVFDSDGNQTGVASREEVHRLGHWHEVFHCWFVSREAGVDYLYLQHRCAMKKDYPNLLDITAAGHLLAHETVYDGVKEIKEEIGIDVSFDELVPLGIIEYHQTKENFIDKELANVFLYESTHRLDDFTLQPEEVSGIVKVVLNDFEEFWTEAKDKVNIKGFEMNQEGRRMMIDRFVGRDEFVPHDLSYYESIIRLIRENLAK</sequence>
<evidence type="ECO:0000313" key="2">
    <source>
        <dbReference type="EMBL" id="TVX82792.1"/>
    </source>
</evidence>
<dbReference type="GO" id="GO:0016787">
    <property type="term" value="F:hydrolase activity"/>
    <property type="evidence" value="ECO:0007669"/>
    <property type="project" value="UniProtKB-KW"/>
</dbReference>
<dbReference type="InterPro" id="IPR000086">
    <property type="entry name" value="NUDIX_hydrolase_dom"/>
</dbReference>